<evidence type="ECO:0000313" key="1">
    <source>
        <dbReference type="EMBL" id="KAK3757660.1"/>
    </source>
</evidence>
<dbReference type="AlphaFoldDB" id="A0AAE0YVI6"/>
<accession>A0AAE0YVI6</accession>
<reference evidence="1" key="1">
    <citation type="journal article" date="2023" name="G3 (Bethesda)">
        <title>A reference genome for the long-term kleptoplast-retaining sea slug Elysia crispata morphotype clarki.</title>
        <authorList>
            <person name="Eastman K.E."/>
            <person name="Pendleton A.L."/>
            <person name="Shaikh M.A."/>
            <person name="Suttiyut T."/>
            <person name="Ogas R."/>
            <person name="Tomko P."/>
            <person name="Gavelis G."/>
            <person name="Widhalm J.R."/>
            <person name="Wisecaver J.H."/>
        </authorList>
    </citation>
    <scope>NUCLEOTIDE SEQUENCE</scope>
    <source>
        <strain evidence="1">ECLA1</strain>
    </source>
</reference>
<sequence length="91" mass="9915">MLHFSEKGLRGCISIRQNYCAVIGEWKYKDSSVDPSRPEVKLKGESIVKNIIHCLFNRVRQSSSTLLSYGSGNIAAATATVSDEPRSPASG</sequence>
<gene>
    <name evidence="1" type="ORF">RRG08_000171</name>
</gene>
<organism evidence="1 2">
    <name type="scientific">Elysia crispata</name>
    <name type="common">lettuce slug</name>
    <dbReference type="NCBI Taxonomy" id="231223"/>
    <lineage>
        <taxon>Eukaryota</taxon>
        <taxon>Metazoa</taxon>
        <taxon>Spiralia</taxon>
        <taxon>Lophotrochozoa</taxon>
        <taxon>Mollusca</taxon>
        <taxon>Gastropoda</taxon>
        <taxon>Heterobranchia</taxon>
        <taxon>Euthyneura</taxon>
        <taxon>Panpulmonata</taxon>
        <taxon>Sacoglossa</taxon>
        <taxon>Placobranchoidea</taxon>
        <taxon>Plakobranchidae</taxon>
        <taxon>Elysia</taxon>
    </lineage>
</organism>
<name>A0AAE0YVI6_9GAST</name>
<dbReference type="Proteomes" id="UP001283361">
    <property type="component" value="Unassembled WGS sequence"/>
</dbReference>
<protein>
    <submittedName>
        <fullName evidence="1">Uncharacterized protein</fullName>
    </submittedName>
</protein>
<proteinExistence type="predicted"/>
<evidence type="ECO:0000313" key="2">
    <source>
        <dbReference type="Proteomes" id="UP001283361"/>
    </source>
</evidence>
<comment type="caution">
    <text evidence="1">The sequence shown here is derived from an EMBL/GenBank/DDBJ whole genome shotgun (WGS) entry which is preliminary data.</text>
</comment>
<keyword evidence="2" id="KW-1185">Reference proteome</keyword>
<dbReference type="EMBL" id="JAWDGP010005352">
    <property type="protein sequence ID" value="KAK3757660.1"/>
    <property type="molecule type" value="Genomic_DNA"/>
</dbReference>